<keyword evidence="2" id="KW-1185">Reference proteome</keyword>
<comment type="caution">
    <text evidence="1">The sequence shown here is derived from an EMBL/GenBank/DDBJ whole genome shotgun (WGS) entry which is preliminary data.</text>
</comment>
<name>A0A9P5Z4Y4_9AGAR</name>
<proteinExistence type="predicted"/>
<dbReference type="AlphaFoldDB" id="A0A9P5Z4Y4"/>
<gene>
    <name evidence="1" type="ORF">BDN70DRAFT_877184</name>
</gene>
<reference evidence="1" key="1">
    <citation type="submission" date="2020-11" db="EMBL/GenBank/DDBJ databases">
        <authorList>
            <consortium name="DOE Joint Genome Institute"/>
            <person name="Ahrendt S."/>
            <person name="Riley R."/>
            <person name="Andreopoulos W."/>
            <person name="Labutti K."/>
            <person name="Pangilinan J."/>
            <person name="Ruiz-Duenas F.J."/>
            <person name="Barrasa J.M."/>
            <person name="Sanchez-Garcia M."/>
            <person name="Camarero S."/>
            <person name="Miyauchi S."/>
            <person name="Serrano A."/>
            <person name="Linde D."/>
            <person name="Babiker R."/>
            <person name="Drula E."/>
            <person name="Ayuso-Fernandez I."/>
            <person name="Pacheco R."/>
            <person name="Padilla G."/>
            <person name="Ferreira P."/>
            <person name="Barriuso J."/>
            <person name="Kellner H."/>
            <person name="Castanera R."/>
            <person name="Alfaro M."/>
            <person name="Ramirez L."/>
            <person name="Pisabarro A.G."/>
            <person name="Kuo A."/>
            <person name="Tritt A."/>
            <person name="Lipzen A."/>
            <person name="He G."/>
            <person name="Yan M."/>
            <person name="Ng V."/>
            <person name="Cullen D."/>
            <person name="Martin F."/>
            <person name="Rosso M.-N."/>
            <person name="Henrissat B."/>
            <person name="Hibbett D."/>
            <person name="Martinez A.T."/>
            <person name="Grigoriev I.V."/>
        </authorList>
    </citation>
    <scope>NUCLEOTIDE SEQUENCE</scope>
    <source>
        <strain evidence="1">CIRM-BRFM 674</strain>
    </source>
</reference>
<sequence>MSTVRVYSHLSVAVCTAGVVPCFFRREQHISSSARVASAPASFHPSTHSIRFNSIQAVRSSSIRPLSTPKPRTYPPIRAWRRRRLPPRLSLILHPPSSITHLP</sequence>
<dbReference type="Proteomes" id="UP000807469">
    <property type="component" value="Unassembled WGS sequence"/>
</dbReference>
<dbReference type="EMBL" id="MU155189">
    <property type="protein sequence ID" value="KAF9480748.1"/>
    <property type="molecule type" value="Genomic_DNA"/>
</dbReference>
<evidence type="ECO:0000313" key="1">
    <source>
        <dbReference type="EMBL" id="KAF9480748.1"/>
    </source>
</evidence>
<protein>
    <submittedName>
        <fullName evidence="1">Uncharacterized protein</fullName>
    </submittedName>
</protein>
<organism evidence="1 2">
    <name type="scientific">Pholiota conissans</name>
    <dbReference type="NCBI Taxonomy" id="109636"/>
    <lineage>
        <taxon>Eukaryota</taxon>
        <taxon>Fungi</taxon>
        <taxon>Dikarya</taxon>
        <taxon>Basidiomycota</taxon>
        <taxon>Agaricomycotina</taxon>
        <taxon>Agaricomycetes</taxon>
        <taxon>Agaricomycetidae</taxon>
        <taxon>Agaricales</taxon>
        <taxon>Agaricineae</taxon>
        <taxon>Strophariaceae</taxon>
        <taxon>Pholiota</taxon>
    </lineage>
</organism>
<accession>A0A9P5Z4Y4</accession>
<evidence type="ECO:0000313" key="2">
    <source>
        <dbReference type="Proteomes" id="UP000807469"/>
    </source>
</evidence>